<keyword evidence="2" id="KW-1185">Reference proteome</keyword>
<proteinExistence type="predicted"/>
<gene>
    <name evidence="1" type="ORF">GSTUAT00005220001</name>
</gene>
<reference evidence="1" key="1">
    <citation type="submission" date="2015-10" db="EMBL/GenBank/DDBJ databases">
        <authorList>
            <person name="Regsiter A."/>
            <person name="william w."/>
        </authorList>
    </citation>
    <scope>NUCLEOTIDE SEQUENCE</scope>
    <source>
        <strain evidence="1">Montdore</strain>
    </source>
</reference>
<name>A0A292PW62_9PEZI</name>
<sequence>MLFRIATARRHLLDKVEVYSATGDKLVKGSAANKTLGRSLENNVARNVYLPLDLGDGSHPSLKVVSSYSRIFIYHFSEGFLYTKASHYTENFVQHIFSAT</sequence>
<evidence type="ECO:0000313" key="2">
    <source>
        <dbReference type="Proteomes" id="UP001412239"/>
    </source>
</evidence>
<accession>A0A292PW62</accession>
<organism evidence="1 2">
    <name type="scientific">Tuber aestivum</name>
    <name type="common">summer truffle</name>
    <dbReference type="NCBI Taxonomy" id="59557"/>
    <lineage>
        <taxon>Eukaryota</taxon>
        <taxon>Fungi</taxon>
        <taxon>Dikarya</taxon>
        <taxon>Ascomycota</taxon>
        <taxon>Pezizomycotina</taxon>
        <taxon>Pezizomycetes</taxon>
        <taxon>Pezizales</taxon>
        <taxon>Tuberaceae</taxon>
        <taxon>Tuber</taxon>
    </lineage>
</organism>
<dbReference type="AlphaFoldDB" id="A0A292PW62"/>
<dbReference type="EMBL" id="LN891041">
    <property type="protein sequence ID" value="CUS10710.1"/>
    <property type="molecule type" value="Genomic_DNA"/>
</dbReference>
<protein>
    <submittedName>
        <fullName evidence="1">Uncharacterized protein</fullName>
    </submittedName>
</protein>
<dbReference type="Proteomes" id="UP001412239">
    <property type="component" value="Unassembled WGS sequence"/>
</dbReference>
<evidence type="ECO:0000313" key="1">
    <source>
        <dbReference type="EMBL" id="CUS10710.1"/>
    </source>
</evidence>